<evidence type="ECO:0000259" key="3">
    <source>
        <dbReference type="Pfam" id="PF00501"/>
    </source>
</evidence>
<organism evidence="5">
    <name type="scientific">freshwater metagenome</name>
    <dbReference type="NCBI Taxonomy" id="449393"/>
    <lineage>
        <taxon>unclassified sequences</taxon>
        <taxon>metagenomes</taxon>
        <taxon>ecological metagenomes</taxon>
    </lineage>
</organism>
<dbReference type="Pfam" id="PF00501">
    <property type="entry name" value="AMP-binding"/>
    <property type="match status" value="1"/>
</dbReference>
<reference evidence="5" key="1">
    <citation type="submission" date="2020-05" db="EMBL/GenBank/DDBJ databases">
        <authorList>
            <person name="Chiriac C."/>
            <person name="Salcher M."/>
            <person name="Ghai R."/>
            <person name="Kavagutti S V."/>
        </authorList>
    </citation>
    <scope>NUCLEOTIDE SEQUENCE</scope>
</reference>
<keyword evidence="2" id="KW-0436">Ligase</keyword>
<evidence type="ECO:0000256" key="2">
    <source>
        <dbReference type="ARBA" id="ARBA00022598"/>
    </source>
</evidence>
<sequence>MSSQETMLQATTMWELLEARAAASPDVVVLIDQDDREITFGALRDLAERTAAGLHGMGVTAGTRVTWQLPTRIETVALSLALARLGAVQNPIIPIYRDREVGFVVGQTGAEFLCVPGDWNGFDFVAMAERIAADHGVAPTVLVTYDSLPSGDPSTLPPAPTDGEGVRWIYYTSGTTSAPKGVKHSDSTLMAGGLGLADALELTTDDVGSIAFPYAHIAGPDYLMMLLYRGCGAVIVEAFQLEAAVDLFSRKGATMAGGGPAFYQMYLAKQRTQPGVPIIPSLRLLSGGGAPKPPEMFVEVLEEMGIPVCHGYGMTECPMIAQGGPTDTHDQLMFSDGAPVTGIHIRMVDADGRVCGPGEDGEVRLKGPMVFKGYTDSSLDADAFDSDGWFRTGDLGHIDESGHVVLTGRLKDVIIRKGENISAKEIEDLLYQHPLVNDVAVVGLPDRERGERVCAVVERVPGADDLTLEEMVSYLKAADLMMQKVPEQLEILDELPRNQTLRKVLKQDIRDMFRDKPWSPPPRRS</sequence>
<dbReference type="InterPro" id="IPR045851">
    <property type="entry name" value="AMP-bd_C_sf"/>
</dbReference>
<dbReference type="PROSITE" id="PS00455">
    <property type="entry name" value="AMP_BINDING"/>
    <property type="match status" value="1"/>
</dbReference>
<dbReference type="GO" id="GO:0031956">
    <property type="term" value="F:medium-chain fatty acid-CoA ligase activity"/>
    <property type="evidence" value="ECO:0007669"/>
    <property type="project" value="TreeGrafter"/>
</dbReference>
<dbReference type="Pfam" id="PF13193">
    <property type="entry name" value="AMP-binding_C"/>
    <property type="match status" value="1"/>
</dbReference>
<feature type="domain" description="AMP-dependent synthetase/ligase" evidence="3">
    <location>
        <begin position="17"/>
        <end position="374"/>
    </location>
</feature>
<proteinExistence type="inferred from homology"/>
<feature type="domain" description="AMP-binding enzyme C-terminal" evidence="4">
    <location>
        <begin position="425"/>
        <end position="499"/>
    </location>
</feature>
<evidence type="ECO:0000313" key="6">
    <source>
        <dbReference type="EMBL" id="CAB4921401.1"/>
    </source>
</evidence>
<comment type="similarity">
    <text evidence="1">Belongs to the ATP-dependent AMP-binding enzyme family.</text>
</comment>
<evidence type="ECO:0000256" key="1">
    <source>
        <dbReference type="ARBA" id="ARBA00006432"/>
    </source>
</evidence>
<dbReference type="InterPro" id="IPR020845">
    <property type="entry name" value="AMP-binding_CS"/>
</dbReference>
<dbReference type="InterPro" id="IPR025110">
    <property type="entry name" value="AMP-bd_C"/>
</dbReference>
<dbReference type="PANTHER" id="PTHR43201:SF5">
    <property type="entry name" value="MEDIUM-CHAIN ACYL-COA LIGASE ACSF2, MITOCHONDRIAL"/>
    <property type="match status" value="1"/>
</dbReference>
<dbReference type="SUPFAM" id="SSF56801">
    <property type="entry name" value="Acetyl-CoA synthetase-like"/>
    <property type="match status" value="1"/>
</dbReference>
<evidence type="ECO:0000313" key="5">
    <source>
        <dbReference type="EMBL" id="CAB4322431.1"/>
    </source>
</evidence>
<dbReference type="InterPro" id="IPR042099">
    <property type="entry name" value="ANL_N_sf"/>
</dbReference>
<gene>
    <name evidence="5" type="ORF">UFOPK1392_00165</name>
    <name evidence="6" type="ORF">UFOPK3733_00094</name>
</gene>
<dbReference type="InterPro" id="IPR000873">
    <property type="entry name" value="AMP-dep_synth/lig_dom"/>
</dbReference>
<accession>A0A6J5YDA0</accession>
<dbReference type="AlphaFoldDB" id="A0A6J5YDA0"/>
<dbReference type="EMBL" id="CAEMXZ010000004">
    <property type="protein sequence ID" value="CAB4322431.1"/>
    <property type="molecule type" value="Genomic_DNA"/>
</dbReference>
<dbReference type="PANTHER" id="PTHR43201">
    <property type="entry name" value="ACYL-COA SYNTHETASE"/>
    <property type="match status" value="1"/>
</dbReference>
<dbReference type="Gene3D" id="3.30.300.30">
    <property type="match status" value="1"/>
</dbReference>
<name>A0A6J5YDA0_9ZZZZ</name>
<protein>
    <submittedName>
        <fullName evidence="5">Unannotated protein</fullName>
    </submittedName>
</protein>
<evidence type="ECO:0000259" key="4">
    <source>
        <dbReference type="Pfam" id="PF13193"/>
    </source>
</evidence>
<dbReference type="EMBL" id="CAFBNC010000002">
    <property type="protein sequence ID" value="CAB4921401.1"/>
    <property type="molecule type" value="Genomic_DNA"/>
</dbReference>
<dbReference type="GO" id="GO:0006631">
    <property type="term" value="P:fatty acid metabolic process"/>
    <property type="evidence" value="ECO:0007669"/>
    <property type="project" value="TreeGrafter"/>
</dbReference>
<dbReference type="Gene3D" id="3.40.50.12780">
    <property type="entry name" value="N-terminal domain of ligase-like"/>
    <property type="match status" value="1"/>
</dbReference>